<dbReference type="AlphaFoldDB" id="V5GJ67"/>
<organism evidence="1">
    <name type="scientific">Ixodes ricinus</name>
    <name type="common">Common tick</name>
    <name type="synonym">Acarus ricinus</name>
    <dbReference type="NCBI Taxonomy" id="34613"/>
    <lineage>
        <taxon>Eukaryota</taxon>
        <taxon>Metazoa</taxon>
        <taxon>Ecdysozoa</taxon>
        <taxon>Arthropoda</taxon>
        <taxon>Chelicerata</taxon>
        <taxon>Arachnida</taxon>
        <taxon>Acari</taxon>
        <taxon>Parasitiformes</taxon>
        <taxon>Ixodida</taxon>
        <taxon>Ixodoidea</taxon>
        <taxon>Ixodidae</taxon>
        <taxon>Ixodinae</taxon>
        <taxon>Ixodes</taxon>
    </lineage>
</organism>
<name>V5GJ67_IXORI</name>
<protein>
    <submittedName>
        <fullName evidence="1">Putative conserved secreted protein</fullName>
    </submittedName>
</protein>
<dbReference type="InterPro" id="IPR017384">
    <property type="entry name" value="NADH_Ub_cplx-1_asu_su-1"/>
</dbReference>
<proteinExistence type="evidence at transcript level"/>
<sequence>MWYEILPSVAIISVCMSLPNFLSKYLNLAVDGKPYRRDMIKPWNLDTLMRDERLTGNPYKQVVVVRTIPSYEVPTTTTIEDRPLRTEGTDDVVVGDQRVLKL</sequence>
<evidence type="ECO:0000313" key="1">
    <source>
        <dbReference type="EMBL" id="JAB70320.1"/>
    </source>
</evidence>
<dbReference type="Pfam" id="PF15879">
    <property type="entry name" value="MWFE"/>
    <property type="match status" value="1"/>
</dbReference>
<reference evidence="1" key="1">
    <citation type="journal article" date="2015" name="Sci. Rep.">
        <title>Tissue- and time-dependent transcription in Ixodes ricinus salivary glands and midguts when blood feeding on the vertebrate host.</title>
        <authorList>
            <person name="Kotsyfakis M."/>
            <person name="Schwarz A."/>
            <person name="Erhart J."/>
            <person name="Ribeiro J.M."/>
        </authorList>
    </citation>
    <scope>NUCLEOTIDE SEQUENCE</scope>
    <source>
        <tissue evidence="1">Salivary gland and midgut</tissue>
    </source>
</reference>
<dbReference type="EMBL" id="GANP01014148">
    <property type="protein sequence ID" value="JAB70320.1"/>
    <property type="molecule type" value="mRNA"/>
</dbReference>
<accession>V5GJ67</accession>